<keyword evidence="1" id="KW-0732">Signal</keyword>
<feature type="non-terminal residue" evidence="2">
    <location>
        <position position="136"/>
    </location>
</feature>
<dbReference type="AlphaFoldDB" id="A0A9D5JX76"/>
<reference evidence="2" key="1">
    <citation type="submission" date="2019-11" db="EMBL/GenBank/DDBJ databases">
        <title>Microbial mats filling the niche in hypersaline microbial mats.</title>
        <authorList>
            <person name="Wong H.L."/>
            <person name="Macleod F.I."/>
            <person name="White R.A. III"/>
            <person name="Burns B.P."/>
        </authorList>
    </citation>
    <scope>NUCLEOTIDE SEQUENCE</scope>
    <source>
        <strain evidence="2">Rbin_158</strain>
    </source>
</reference>
<accession>A0A9D5JX76</accession>
<organism evidence="2 3">
    <name type="scientific">candidate division KSB3 bacterium</name>
    <dbReference type="NCBI Taxonomy" id="2044937"/>
    <lineage>
        <taxon>Bacteria</taxon>
        <taxon>candidate division KSB3</taxon>
    </lineage>
</organism>
<evidence type="ECO:0000313" key="2">
    <source>
        <dbReference type="EMBL" id="MBD3325537.1"/>
    </source>
</evidence>
<name>A0A9D5JX76_9BACT</name>
<gene>
    <name evidence="2" type="ORF">GF339_13180</name>
</gene>
<protein>
    <submittedName>
        <fullName evidence="2">Uncharacterized protein</fullName>
    </submittedName>
</protein>
<dbReference type="EMBL" id="WJJP01000425">
    <property type="protein sequence ID" value="MBD3325537.1"/>
    <property type="molecule type" value="Genomic_DNA"/>
</dbReference>
<sequence>MNTMKQRVWMIALGIAFVWATTCPAQESSSLLTGTSSVPSKLQIAVEPEEIVLMKGMTVGAQDRKIQMIIRETSGVKSAELELVARPFTEIISGDIADVTTITIGLSDPQVTLPPGGLQRVEVTIGGFAQAGSYLG</sequence>
<proteinExistence type="predicted"/>
<feature type="chain" id="PRO_5039636576" evidence="1">
    <location>
        <begin position="26"/>
        <end position="136"/>
    </location>
</feature>
<evidence type="ECO:0000256" key="1">
    <source>
        <dbReference type="SAM" id="SignalP"/>
    </source>
</evidence>
<feature type="signal peptide" evidence="1">
    <location>
        <begin position="1"/>
        <end position="25"/>
    </location>
</feature>
<dbReference type="Proteomes" id="UP000649604">
    <property type="component" value="Unassembled WGS sequence"/>
</dbReference>
<evidence type="ECO:0000313" key="3">
    <source>
        <dbReference type="Proteomes" id="UP000649604"/>
    </source>
</evidence>
<comment type="caution">
    <text evidence="2">The sequence shown here is derived from an EMBL/GenBank/DDBJ whole genome shotgun (WGS) entry which is preliminary data.</text>
</comment>